<dbReference type="InterPro" id="IPR020471">
    <property type="entry name" value="AKR"/>
</dbReference>
<dbReference type="EMBL" id="CP070496">
    <property type="protein sequence ID" value="QSB04035.1"/>
    <property type="molecule type" value="Genomic_DNA"/>
</dbReference>
<dbReference type="PROSITE" id="PS00798">
    <property type="entry name" value="ALDOKETO_REDUCTASE_1"/>
    <property type="match status" value="1"/>
</dbReference>
<dbReference type="PIRSF" id="PIRSF000097">
    <property type="entry name" value="AKR"/>
    <property type="match status" value="1"/>
</dbReference>
<dbReference type="PANTHER" id="PTHR43827">
    <property type="entry name" value="2,5-DIKETO-D-GLUCONIC ACID REDUCTASE"/>
    <property type="match status" value="1"/>
</dbReference>
<dbReference type="FunFam" id="3.20.20.100:FF:000002">
    <property type="entry name" value="2,5-diketo-D-gluconic acid reductase A"/>
    <property type="match status" value="1"/>
</dbReference>
<evidence type="ECO:0000313" key="9">
    <source>
        <dbReference type="Proteomes" id="UP000662939"/>
    </source>
</evidence>
<sequence>MQIRERTILLTDGVEIPRVGYGTSKVKGDQAHSAISTALETGYRLIDTAELYQNESELGHILTNSGIDREELFLTSKVWNNHQGYDQTRQALDESLNRLGTDYLDLYLIHWPCPDTDRYVDTWRALITARAEGLVTSIGTSNFQPEHMQRLADETGVMPVLNQVELHPYFNQPFLRTWHLENGVATQSWGPLGQRAGTLLNEEVITTAAKAHGTTPGQVVLRWHLQRDCLVIPKSVNADRIKANFDLYDFELSEAEMHAIDKLDTGERQGGSPYEVH</sequence>
<dbReference type="GO" id="GO:0016616">
    <property type="term" value="F:oxidoreductase activity, acting on the CH-OH group of donors, NAD or NADP as acceptor"/>
    <property type="evidence" value="ECO:0007669"/>
    <property type="project" value="UniProtKB-ARBA"/>
</dbReference>
<protein>
    <submittedName>
        <fullName evidence="8">Aldo/keto reductase</fullName>
    </submittedName>
</protein>
<evidence type="ECO:0000259" key="7">
    <source>
        <dbReference type="Pfam" id="PF00248"/>
    </source>
</evidence>
<gene>
    <name evidence="8" type="ORF">JQS30_09395</name>
</gene>
<feature type="domain" description="NADP-dependent oxidoreductase" evidence="7">
    <location>
        <begin position="20"/>
        <end position="264"/>
    </location>
</feature>
<evidence type="ECO:0000256" key="3">
    <source>
        <dbReference type="ARBA" id="ARBA00023002"/>
    </source>
</evidence>
<dbReference type="Pfam" id="PF00248">
    <property type="entry name" value="Aldo_ket_red"/>
    <property type="match status" value="1"/>
</dbReference>
<dbReference type="AlphaFoldDB" id="A0A895XM34"/>
<dbReference type="InterPro" id="IPR036812">
    <property type="entry name" value="NAD(P)_OxRdtase_dom_sf"/>
</dbReference>
<organism evidence="8 9">
    <name type="scientific">Natronoglycomyces albus</name>
    <dbReference type="NCBI Taxonomy" id="2811108"/>
    <lineage>
        <taxon>Bacteria</taxon>
        <taxon>Bacillati</taxon>
        <taxon>Actinomycetota</taxon>
        <taxon>Actinomycetes</taxon>
        <taxon>Glycomycetales</taxon>
        <taxon>Glycomycetaceae</taxon>
        <taxon>Natronoglycomyces</taxon>
    </lineage>
</organism>
<keyword evidence="2" id="KW-0521">NADP</keyword>
<name>A0A895XM34_9ACTN</name>
<comment type="similarity">
    <text evidence="1">Belongs to the aldo/keto reductase family.</text>
</comment>
<dbReference type="Gene3D" id="3.20.20.100">
    <property type="entry name" value="NADP-dependent oxidoreductase domain"/>
    <property type="match status" value="1"/>
</dbReference>
<feature type="active site" description="Proton donor" evidence="4">
    <location>
        <position position="52"/>
    </location>
</feature>
<accession>A0A895XM34</accession>
<feature type="binding site" evidence="5">
    <location>
        <position position="110"/>
    </location>
    <ligand>
        <name>substrate</name>
    </ligand>
</feature>
<evidence type="ECO:0000256" key="6">
    <source>
        <dbReference type="PIRSR" id="PIRSR000097-3"/>
    </source>
</evidence>
<dbReference type="InterPro" id="IPR023210">
    <property type="entry name" value="NADP_OxRdtase_dom"/>
</dbReference>
<evidence type="ECO:0000256" key="2">
    <source>
        <dbReference type="ARBA" id="ARBA00022857"/>
    </source>
</evidence>
<evidence type="ECO:0000313" key="8">
    <source>
        <dbReference type="EMBL" id="QSB04035.1"/>
    </source>
</evidence>
<dbReference type="PRINTS" id="PR00069">
    <property type="entry name" value="ALDKETRDTASE"/>
</dbReference>
<proteinExistence type="inferred from homology"/>
<evidence type="ECO:0000256" key="5">
    <source>
        <dbReference type="PIRSR" id="PIRSR000097-2"/>
    </source>
</evidence>
<dbReference type="PROSITE" id="PS00063">
    <property type="entry name" value="ALDOKETO_REDUCTASE_3"/>
    <property type="match status" value="1"/>
</dbReference>
<dbReference type="KEGG" id="nav:JQS30_09395"/>
<evidence type="ECO:0000256" key="4">
    <source>
        <dbReference type="PIRSR" id="PIRSR000097-1"/>
    </source>
</evidence>
<dbReference type="InterPro" id="IPR018170">
    <property type="entry name" value="Aldo/ket_reductase_CS"/>
</dbReference>
<keyword evidence="9" id="KW-1185">Reference proteome</keyword>
<feature type="site" description="Lowers pKa of active site Tyr" evidence="6">
    <location>
        <position position="77"/>
    </location>
</feature>
<dbReference type="Proteomes" id="UP000662939">
    <property type="component" value="Chromosome"/>
</dbReference>
<dbReference type="RefSeq" id="WP_213170034.1">
    <property type="nucleotide sequence ID" value="NZ_CP070496.1"/>
</dbReference>
<evidence type="ECO:0000256" key="1">
    <source>
        <dbReference type="ARBA" id="ARBA00007905"/>
    </source>
</evidence>
<dbReference type="SUPFAM" id="SSF51430">
    <property type="entry name" value="NAD(P)-linked oxidoreductase"/>
    <property type="match status" value="1"/>
</dbReference>
<reference evidence="8" key="1">
    <citation type="submission" date="2021-02" db="EMBL/GenBank/DDBJ databases">
        <title>Natronoglycomyces albus gen. nov., sp. nov, a haloalkaliphilic actinobacterium from a soda solonchak soil.</title>
        <authorList>
            <person name="Sorokin D.Y."/>
            <person name="Khijniak T.V."/>
            <person name="Zakharycheva A.P."/>
            <person name="Boueva O.V."/>
            <person name="Ariskina E.V."/>
            <person name="Hahnke R.L."/>
            <person name="Bunk B."/>
            <person name="Sproer C."/>
            <person name="Schumann P."/>
            <person name="Evtushenko L.I."/>
            <person name="Kublanov I.V."/>
        </authorList>
    </citation>
    <scope>NUCLEOTIDE SEQUENCE</scope>
    <source>
        <strain evidence="8">DSM 106290</strain>
    </source>
</reference>
<keyword evidence="3" id="KW-0560">Oxidoreductase</keyword>
<dbReference type="PANTHER" id="PTHR43827:SF3">
    <property type="entry name" value="NADP-DEPENDENT OXIDOREDUCTASE DOMAIN-CONTAINING PROTEIN"/>
    <property type="match status" value="1"/>
</dbReference>